<dbReference type="InterPro" id="IPR019270">
    <property type="entry name" value="DUF2283"/>
</dbReference>
<dbReference type="Proteomes" id="UP000075398">
    <property type="component" value="Unassembled WGS sequence"/>
</dbReference>
<gene>
    <name evidence="1" type="ORF">AMQ22_02269</name>
</gene>
<comment type="caution">
    <text evidence="1">The sequence shown here is derived from an EMBL/GenBank/DDBJ whole genome shotgun (WGS) entry which is preliminary data.</text>
</comment>
<evidence type="ECO:0000313" key="1">
    <source>
        <dbReference type="EMBL" id="KYC44805.1"/>
    </source>
</evidence>
<proteinExistence type="predicted"/>
<name>A0A150IJ07_9EURY</name>
<evidence type="ECO:0008006" key="3">
    <source>
        <dbReference type="Google" id="ProtNLM"/>
    </source>
</evidence>
<dbReference type="Pfam" id="PF10049">
    <property type="entry name" value="DUF2283"/>
    <property type="match status" value="1"/>
</dbReference>
<accession>A0A150IJ07</accession>
<sequence length="74" mass="8344">MGSQKISMIEGIKKIYSDVEFDYDEEVDVLYVSFGKPTKAISEDLGNGVILRYNEENDDLVGMTLIGIKKRSTH</sequence>
<protein>
    <recommendedName>
        <fullName evidence="3">DUF2283 domain-containing protein</fullName>
    </recommendedName>
</protein>
<evidence type="ECO:0000313" key="2">
    <source>
        <dbReference type="Proteomes" id="UP000075398"/>
    </source>
</evidence>
<dbReference type="AlphaFoldDB" id="A0A150IJ07"/>
<dbReference type="EMBL" id="LNGC01000256">
    <property type="protein sequence ID" value="KYC44805.1"/>
    <property type="molecule type" value="Genomic_DNA"/>
</dbReference>
<reference evidence="1 2" key="1">
    <citation type="journal article" date="2016" name="ISME J.">
        <title>Chasing the elusive Euryarchaeota class WSA2: genomes reveal a uniquely fastidious methyl-reducing methanogen.</title>
        <authorList>
            <person name="Nobu M.K."/>
            <person name="Narihiro T."/>
            <person name="Kuroda K."/>
            <person name="Mei R."/>
            <person name="Liu W.T."/>
        </authorList>
    </citation>
    <scope>NUCLEOTIDE SEQUENCE [LARGE SCALE GENOMIC DNA]</scope>
    <source>
        <strain evidence="1">U1lsi0528_Bin055</strain>
    </source>
</reference>
<organism evidence="1 2">
    <name type="scientific">Candidatus Methanofastidiosum methylothiophilum</name>
    <dbReference type="NCBI Taxonomy" id="1705564"/>
    <lineage>
        <taxon>Archaea</taxon>
        <taxon>Methanobacteriati</taxon>
        <taxon>Methanobacteriota</taxon>
        <taxon>Stenosarchaea group</taxon>
        <taxon>Candidatus Methanofastidiosia</taxon>
        <taxon>Candidatus Methanofastidiosales</taxon>
        <taxon>Candidatus Methanofastidiosaceae</taxon>
        <taxon>Candidatus Methanofastidiosum</taxon>
    </lineage>
</organism>